<accession>M1NHS6</accession>
<dbReference type="PANTHER" id="PTHR36842">
    <property type="entry name" value="PROTEIN TOLB HOMOLOG"/>
    <property type="match status" value="1"/>
</dbReference>
<dbReference type="InterPro" id="IPR011042">
    <property type="entry name" value="6-blade_b-propeller_TolB-like"/>
</dbReference>
<evidence type="ECO:0000313" key="2">
    <source>
        <dbReference type="EMBL" id="AGF79149.1"/>
    </source>
</evidence>
<dbReference type="InterPro" id="IPR011659">
    <property type="entry name" value="WD40"/>
</dbReference>
<sequence length="284" mass="31616">MPFLKPGTLITAIIFLFMGIFFGPSYSHAATETALVDKLIGKIVYQRPDGIYMITVGEKSPQHLLNYGTNPRWSPNGKQIAFVHGNAILILTVKDGTVKQLATASKAKALCFFPDGKSVIFTDDKLLRRVDIKSRKIKTLLQGEQFYEVDIAKDGKRLTATVRGLTGFKVRIYDLQSNSNHTVSRGCSASISPDGSKVTVNGGKHRILHIHQWDSLKKIGQIHAPTGKQFDNQLWSNSPQWLVSTTEGKRRDLFLHHINSDSSFQITTSGDCDRGDLYVSRMLP</sequence>
<dbReference type="SUPFAM" id="SSF82171">
    <property type="entry name" value="DPP6 N-terminal domain-like"/>
    <property type="match status" value="1"/>
</dbReference>
<dbReference type="eggNOG" id="COG0823">
    <property type="taxonomic scope" value="Bacteria"/>
</dbReference>
<organism evidence="2 3">
    <name type="scientific">Desulfocapsa sulfexigens (strain DSM 10523 / SB164P1)</name>
    <dbReference type="NCBI Taxonomy" id="1167006"/>
    <lineage>
        <taxon>Bacteria</taxon>
        <taxon>Pseudomonadati</taxon>
        <taxon>Thermodesulfobacteriota</taxon>
        <taxon>Desulfobulbia</taxon>
        <taxon>Desulfobulbales</taxon>
        <taxon>Desulfocapsaceae</taxon>
        <taxon>Desulfocapsa</taxon>
    </lineage>
</organism>
<protein>
    <recommendedName>
        <fullName evidence="4">Periplasmic component of the Tol biopolymer transport system</fullName>
    </recommendedName>
</protein>
<dbReference type="Proteomes" id="UP000011721">
    <property type="component" value="Chromosome"/>
</dbReference>
<comment type="similarity">
    <text evidence="1">Belongs to the TolB family.</text>
</comment>
<name>M1NHS6_DESSD</name>
<evidence type="ECO:0000256" key="1">
    <source>
        <dbReference type="ARBA" id="ARBA00009820"/>
    </source>
</evidence>
<keyword evidence="3" id="KW-1185">Reference proteome</keyword>
<reference evidence="3" key="1">
    <citation type="journal article" date="2013" name="Stand. Genomic Sci.">
        <title>Complete genome sequence of Desulfocapsa sulfexigens, a marine deltaproteobacterium specialized in disproportionating inorganic sulfur compounds.</title>
        <authorList>
            <person name="Finster K.W."/>
            <person name="Kjeldsen K.U."/>
            <person name="Kube M."/>
            <person name="Reinhardt R."/>
            <person name="Mussmann M."/>
            <person name="Amann R."/>
            <person name="Schreiber L."/>
        </authorList>
    </citation>
    <scope>NUCLEOTIDE SEQUENCE [LARGE SCALE GENOMIC DNA]</scope>
    <source>
        <strain evidence="3">DSM 10523 / SB164P1</strain>
    </source>
</reference>
<dbReference type="Pfam" id="PF07676">
    <property type="entry name" value="PD40"/>
    <property type="match status" value="1"/>
</dbReference>
<dbReference type="EMBL" id="CP003985">
    <property type="protein sequence ID" value="AGF79149.1"/>
    <property type="molecule type" value="Genomic_DNA"/>
</dbReference>
<dbReference type="STRING" id="1167006.UWK_02613"/>
<evidence type="ECO:0000313" key="3">
    <source>
        <dbReference type="Proteomes" id="UP000011721"/>
    </source>
</evidence>
<dbReference type="AlphaFoldDB" id="M1NHS6"/>
<dbReference type="HOGENOM" id="CLU_979090_0_0_7"/>
<dbReference type="Gene3D" id="2.120.10.30">
    <property type="entry name" value="TolB, C-terminal domain"/>
    <property type="match status" value="1"/>
</dbReference>
<dbReference type="KEGG" id="dsf:UWK_02613"/>
<proteinExistence type="inferred from homology"/>
<dbReference type="PANTHER" id="PTHR36842:SF1">
    <property type="entry name" value="PROTEIN TOLB"/>
    <property type="match status" value="1"/>
</dbReference>
<gene>
    <name evidence="2" type="ordered locus">UWK_02613</name>
</gene>
<evidence type="ECO:0008006" key="4">
    <source>
        <dbReference type="Google" id="ProtNLM"/>
    </source>
</evidence>